<dbReference type="PRINTS" id="PR00046">
    <property type="entry name" value="SIGMA70FCT"/>
</dbReference>
<dbReference type="GO" id="GO:0003677">
    <property type="term" value="F:DNA binding"/>
    <property type="evidence" value="ECO:0007669"/>
    <property type="project" value="UniProtKB-KW"/>
</dbReference>
<comment type="function">
    <text evidence="5">Sigma factors are initiation factors that promote the attachment of RNA polymerase to specific initiation sites and are then released.</text>
</comment>
<dbReference type="InterPro" id="IPR007630">
    <property type="entry name" value="RNA_pol_sigma70_r4"/>
</dbReference>
<feature type="domain" description="RNA polymerase sigma-70" evidence="7">
    <location>
        <begin position="234"/>
        <end position="260"/>
    </location>
</feature>
<dbReference type="Pfam" id="PF04545">
    <property type="entry name" value="Sigma70_r4"/>
    <property type="match status" value="1"/>
</dbReference>
<evidence type="ECO:0000256" key="4">
    <source>
        <dbReference type="ARBA" id="ARBA00023163"/>
    </source>
</evidence>
<dbReference type="Proteomes" id="UP000231292">
    <property type="component" value="Unassembled WGS sequence"/>
</dbReference>
<evidence type="ECO:0000256" key="5">
    <source>
        <dbReference type="RuleBase" id="RU362124"/>
    </source>
</evidence>
<keyword evidence="3 5" id="KW-0238">DNA-binding</keyword>
<dbReference type="Pfam" id="PF00140">
    <property type="entry name" value="Sigma70_r1_2"/>
    <property type="match status" value="1"/>
</dbReference>
<evidence type="ECO:0000259" key="7">
    <source>
        <dbReference type="PROSITE" id="PS00716"/>
    </source>
</evidence>
<dbReference type="AlphaFoldDB" id="A0A2G9YL44"/>
<reference evidence="8 9" key="1">
    <citation type="submission" date="2017-09" db="EMBL/GenBank/DDBJ databases">
        <title>Depth-based differentiation of microbial function through sediment-hosted aquifers and enrichment of novel symbionts in the deep terrestrial subsurface.</title>
        <authorList>
            <person name="Probst A.J."/>
            <person name="Ladd B."/>
            <person name="Jarett J.K."/>
            <person name="Geller-Mcgrath D.E."/>
            <person name="Sieber C.M."/>
            <person name="Emerson J.B."/>
            <person name="Anantharaman K."/>
            <person name="Thomas B.C."/>
            <person name="Malmstrom R."/>
            <person name="Stieglmeier M."/>
            <person name="Klingl A."/>
            <person name="Woyke T."/>
            <person name="Ryan C.M."/>
            <person name="Banfield J.F."/>
        </authorList>
    </citation>
    <scope>NUCLEOTIDE SEQUENCE [LARGE SCALE GENOMIC DNA]</scope>
    <source>
        <strain evidence="8">CG23_combo_of_CG06-09_8_20_14_all_41_10</strain>
    </source>
</reference>
<organism evidence="8 9">
    <name type="scientific">Candidatus Sherwoodlollariibacterium unditelluris</name>
    <dbReference type="NCBI Taxonomy" id="1974757"/>
    <lineage>
        <taxon>Bacteria</taxon>
        <taxon>Pseudomonadati</taxon>
        <taxon>Candidatus Omnitrophota</taxon>
        <taxon>Candidatus Sherwoodlollariibacterium</taxon>
    </lineage>
</organism>
<dbReference type="SUPFAM" id="SSF88946">
    <property type="entry name" value="Sigma2 domain of RNA polymerase sigma factors"/>
    <property type="match status" value="1"/>
</dbReference>
<comment type="caution">
    <text evidence="8">The sequence shown here is derived from an EMBL/GenBank/DDBJ whole genome shotgun (WGS) entry which is preliminary data.</text>
</comment>
<accession>A0A2G9YL44</accession>
<evidence type="ECO:0000313" key="8">
    <source>
        <dbReference type="EMBL" id="PIP19968.1"/>
    </source>
</evidence>
<keyword evidence="1 5" id="KW-0805">Transcription regulation</keyword>
<dbReference type="Gene3D" id="1.10.10.10">
    <property type="entry name" value="Winged helix-like DNA-binding domain superfamily/Winged helix DNA-binding domain"/>
    <property type="match status" value="2"/>
</dbReference>
<proteinExistence type="inferred from homology"/>
<dbReference type="PANTHER" id="PTHR30603">
    <property type="entry name" value="RNA POLYMERASE SIGMA FACTOR RPO"/>
    <property type="match status" value="1"/>
</dbReference>
<dbReference type="InterPro" id="IPR050239">
    <property type="entry name" value="Sigma-70_RNA_pol_init_factors"/>
</dbReference>
<dbReference type="GO" id="GO:0016987">
    <property type="term" value="F:sigma factor activity"/>
    <property type="evidence" value="ECO:0007669"/>
    <property type="project" value="UniProtKB-KW"/>
</dbReference>
<dbReference type="InterPro" id="IPR013324">
    <property type="entry name" value="RNA_pol_sigma_r3/r4-like"/>
</dbReference>
<keyword evidence="2 5" id="KW-0731">Sigma factor</keyword>
<dbReference type="InterPro" id="IPR013325">
    <property type="entry name" value="RNA_pol_sigma_r2"/>
</dbReference>
<dbReference type="InterPro" id="IPR007624">
    <property type="entry name" value="RNA_pol_sigma70_r3"/>
</dbReference>
<dbReference type="InterPro" id="IPR000943">
    <property type="entry name" value="RNA_pol_sigma70"/>
</dbReference>
<evidence type="ECO:0000256" key="2">
    <source>
        <dbReference type="ARBA" id="ARBA00023082"/>
    </source>
</evidence>
<sequence>MEALKTYLKEIRKFPLLTAEEEKSLNRSIKKGNEQARKKMIQSNLRLVINIAKRYTRLGIPFLDLIEEGNLGLMKAVDKFKSQKGFRFSTYAAWWIKQGITRSLSEQGKMIRIPIYMNDLITKWRKNKERLFQKLKRAPSDLEIAKKLKIPKDKIAHINFSMSTSTSSLDSPIGEDSEGKISDLIKDDAAIQPDSSIEHLLDKERVDNLLEIMNEREKAILDMRFGLVDKKPQTLAEIAKKLGVSRERIRQIELLALRKLRKFIEGAKGEL</sequence>
<dbReference type="GO" id="GO:0006352">
    <property type="term" value="P:DNA-templated transcription initiation"/>
    <property type="evidence" value="ECO:0007669"/>
    <property type="project" value="InterPro"/>
</dbReference>
<dbReference type="EMBL" id="PCRK01000003">
    <property type="protein sequence ID" value="PIP19968.1"/>
    <property type="molecule type" value="Genomic_DNA"/>
</dbReference>
<gene>
    <name evidence="8" type="ORF">COX41_00055</name>
</gene>
<evidence type="ECO:0000256" key="3">
    <source>
        <dbReference type="ARBA" id="ARBA00023125"/>
    </source>
</evidence>
<evidence type="ECO:0000259" key="6">
    <source>
        <dbReference type="PROSITE" id="PS00715"/>
    </source>
</evidence>
<dbReference type="InterPro" id="IPR014284">
    <property type="entry name" value="RNA_pol_sigma-70_dom"/>
</dbReference>
<keyword evidence="4 5" id="KW-0804">Transcription</keyword>
<dbReference type="Pfam" id="PF04542">
    <property type="entry name" value="Sigma70_r2"/>
    <property type="match status" value="1"/>
</dbReference>
<dbReference type="CDD" id="cd06171">
    <property type="entry name" value="Sigma70_r4"/>
    <property type="match status" value="1"/>
</dbReference>
<evidence type="ECO:0000313" key="9">
    <source>
        <dbReference type="Proteomes" id="UP000231292"/>
    </source>
</evidence>
<dbReference type="InterPro" id="IPR007627">
    <property type="entry name" value="RNA_pol_sigma70_r2"/>
</dbReference>
<name>A0A2G9YL44_9BACT</name>
<dbReference type="InterPro" id="IPR009042">
    <property type="entry name" value="RNA_pol_sigma70_r1_2"/>
</dbReference>
<dbReference type="PIRSF" id="PIRSF000770">
    <property type="entry name" value="RNA_pol_sigma-SigE/K"/>
    <property type="match status" value="1"/>
</dbReference>
<dbReference type="Gene3D" id="1.10.601.10">
    <property type="entry name" value="RNA Polymerase Primary Sigma Factor"/>
    <property type="match status" value="1"/>
</dbReference>
<dbReference type="InterPro" id="IPR036388">
    <property type="entry name" value="WH-like_DNA-bd_sf"/>
</dbReference>
<protein>
    <recommendedName>
        <fullName evidence="5">RNA polymerase sigma factor</fullName>
    </recommendedName>
</protein>
<evidence type="ECO:0000256" key="1">
    <source>
        <dbReference type="ARBA" id="ARBA00023015"/>
    </source>
</evidence>
<dbReference type="Pfam" id="PF04539">
    <property type="entry name" value="Sigma70_r3"/>
    <property type="match status" value="1"/>
</dbReference>
<dbReference type="PROSITE" id="PS00715">
    <property type="entry name" value="SIGMA70_1"/>
    <property type="match status" value="1"/>
</dbReference>
<dbReference type="NCBIfam" id="TIGR02937">
    <property type="entry name" value="sigma70-ECF"/>
    <property type="match status" value="1"/>
</dbReference>
<feature type="domain" description="RNA polymerase sigma-70" evidence="6">
    <location>
        <begin position="64"/>
        <end position="77"/>
    </location>
</feature>
<comment type="similarity">
    <text evidence="5">Belongs to the sigma-70 factor family.</text>
</comment>
<dbReference type="PROSITE" id="PS00716">
    <property type="entry name" value="SIGMA70_2"/>
    <property type="match status" value="1"/>
</dbReference>
<dbReference type="PANTHER" id="PTHR30603:SF47">
    <property type="entry name" value="RNA POLYMERASE SIGMA FACTOR SIGD, CHLOROPLASTIC"/>
    <property type="match status" value="1"/>
</dbReference>
<dbReference type="SUPFAM" id="SSF88659">
    <property type="entry name" value="Sigma3 and sigma4 domains of RNA polymerase sigma factors"/>
    <property type="match status" value="2"/>
</dbReference>